<keyword evidence="2" id="KW-1185">Reference proteome</keyword>
<gene>
    <name evidence="1" type="ORF">AVEN_81866_1</name>
</gene>
<reference evidence="1 2" key="1">
    <citation type="journal article" date="2019" name="Sci. Rep.">
        <title>Orb-weaving spider Araneus ventricosus genome elucidates the spidroin gene catalogue.</title>
        <authorList>
            <person name="Kono N."/>
            <person name="Nakamura H."/>
            <person name="Ohtoshi R."/>
            <person name="Moran D.A.P."/>
            <person name="Shinohara A."/>
            <person name="Yoshida Y."/>
            <person name="Fujiwara M."/>
            <person name="Mori M."/>
            <person name="Tomita M."/>
            <person name="Arakawa K."/>
        </authorList>
    </citation>
    <scope>NUCLEOTIDE SEQUENCE [LARGE SCALE GENOMIC DNA]</scope>
</reference>
<sequence length="87" mass="9904">MGAVQQKAKYPTGSYIHCYIWTVDTGGNKYMCVGGRRLACAWSKDEIEEGENRRLEWLVVNGFALRGDGWVKMKWRGVPSSHLHGME</sequence>
<proteinExistence type="predicted"/>
<protein>
    <submittedName>
        <fullName evidence="1">Uncharacterized protein</fullName>
    </submittedName>
</protein>
<dbReference type="EMBL" id="BGPR01013856">
    <property type="protein sequence ID" value="GBN62575.1"/>
    <property type="molecule type" value="Genomic_DNA"/>
</dbReference>
<comment type="caution">
    <text evidence="1">The sequence shown here is derived from an EMBL/GenBank/DDBJ whole genome shotgun (WGS) entry which is preliminary data.</text>
</comment>
<dbReference type="Proteomes" id="UP000499080">
    <property type="component" value="Unassembled WGS sequence"/>
</dbReference>
<organism evidence="1 2">
    <name type="scientific">Araneus ventricosus</name>
    <name type="common">Orbweaver spider</name>
    <name type="synonym">Epeira ventricosa</name>
    <dbReference type="NCBI Taxonomy" id="182803"/>
    <lineage>
        <taxon>Eukaryota</taxon>
        <taxon>Metazoa</taxon>
        <taxon>Ecdysozoa</taxon>
        <taxon>Arthropoda</taxon>
        <taxon>Chelicerata</taxon>
        <taxon>Arachnida</taxon>
        <taxon>Araneae</taxon>
        <taxon>Araneomorphae</taxon>
        <taxon>Entelegynae</taxon>
        <taxon>Araneoidea</taxon>
        <taxon>Araneidae</taxon>
        <taxon>Araneus</taxon>
    </lineage>
</organism>
<accession>A0A4Y2QH11</accession>
<dbReference type="AlphaFoldDB" id="A0A4Y2QH11"/>
<evidence type="ECO:0000313" key="2">
    <source>
        <dbReference type="Proteomes" id="UP000499080"/>
    </source>
</evidence>
<evidence type="ECO:0000313" key="1">
    <source>
        <dbReference type="EMBL" id="GBN62575.1"/>
    </source>
</evidence>
<name>A0A4Y2QH11_ARAVE</name>